<name>A0A8G2BU18_9BACT</name>
<keyword evidence="3" id="KW-1185">Reference proteome</keyword>
<evidence type="ECO:0000313" key="2">
    <source>
        <dbReference type="EMBL" id="SEF47757.1"/>
    </source>
</evidence>
<keyword evidence="1" id="KW-0812">Transmembrane</keyword>
<evidence type="ECO:0000256" key="1">
    <source>
        <dbReference type="SAM" id="Phobius"/>
    </source>
</evidence>
<feature type="transmembrane region" description="Helical" evidence="1">
    <location>
        <begin position="79"/>
        <end position="100"/>
    </location>
</feature>
<proteinExistence type="predicted"/>
<sequence length="179" mass="20328">MGENKSLLIKDAMTYGFIMGIFWVVKYLFFIFSGSASILNYVYILLTLAVPFFAYHLTKKYKEEIGGEISFFHAWRFGTMIYFFAALIVSLEHFVFYQFIAPPNFLPNVINQAIDTLKNTNVNTEVIESVSNMNFSPIHMAIQGIFNNIFYGIVLSIPVAALLCRNNASGAITQKSQEE</sequence>
<gene>
    <name evidence="2" type="ORF">SAMN05444001_101349</name>
</gene>
<keyword evidence="1" id="KW-0472">Membrane</keyword>
<dbReference type="Proteomes" id="UP000236725">
    <property type="component" value="Unassembled WGS sequence"/>
</dbReference>
<dbReference type="Pfam" id="PF13858">
    <property type="entry name" value="DUF4199"/>
    <property type="match status" value="1"/>
</dbReference>
<dbReference type="EMBL" id="FNVS01000001">
    <property type="protein sequence ID" value="SEF47757.1"/>
    <property type="molecule type" value="Genomic_DNA"/>
</dbReference>
<feature type="transmembrane region" description="Helical" evidence="1">
    <location>
        <begin position="140"/>
        <end position="164"/>
    </location>
</feature>
<accession>A0A8G2BU18</accession>
<evidence type="ECO:0008006" key="4">
    <source>
        <dbReference type="Google" id="ProtNLM"/>
    </source>
</evidence>
<feature type="transmembrane region" description="Helical" evidence="1">
    <location>
        <begin position="12"/>
        <end position="32"/>
    </location>
</feature>
<dbReference type="AlphaFoldDB" id="A0A8G2BU18"/>
<dbReference type="InterPro" id="IPR025250">
    <property type="entry name" value="DUF4199"/>
</dbReference>
<feature type="transmembrane region" description="Helical" evidence="1">
    <location>
        <begin position="38"/>
        <end position="58"/>
    </location>
</feature>
<keyword evidence="1" id="KW-1133">Transmembrane helix</keyword>
<reference evidence="2 3" key="1">
    <citation type="submission" date="2016-10" db="EMBL/GenBank/DDBJ databases">
        <authorList>
            <person name="Varghese N."/>
            <person name="Submissions S."/>
        </authorList>
    </citation>
    <scope>NUCLEOTIDE SEQUENCE [LARGE SCALE GENOMIC DNA]</scope>
    <source>
        <strain evidence="2 3">DSM 29073</strain>
    </source>
</reference>
<organism evidence="2 3">
    <name type="scientific">Parabacteroides chinchillae</name>
    <dbReference type="NCBI Taxonomy" id="871327"/>
    <lineage>
        <taxon>Bacteria</taxon>
        <taxon>Pseudomonadati</taxon>
        <taxon>Bacteroidota</taxon>
        <taxon>Bacteroidia</taxon>
        <taxon>Bacteroidales</taxon>
        <taxon>Tannerellaceae</taxon>
        <taxon>Parabacteroides</taxon>
    </lineage>
</organism>
<comment type="caution">
    <text evidence="2">The sequence shown here is derived from an EMBL/GenBank/DDBJ whole genome shotgun (WGS) entry which is preliminary data.</text>
</comment>
<evidence type="ECO:0000313" key="3">
    <source>
        <dbReference type="Proteomes" id="UP000236725"/>
    </source>
</evidence>
<protein>
    <recommendedName>
        <fullName evidence="4">DUF4199 domain-containing protein</fullName>
    </recommendedName>
</protein>
<dbReference type="RefSeq" id="WP_103982282.1">
    <property type="nucleotide sequence ID" value="NZ_FNVS01000001.1"/>
</dbReference>